<dbReference type="InterPro" id="IPR003439">
    <property type="entry name" value="ABC_transporter-like_ATP-bd"/>
</dbReference>
<dbReference type="SMART" id="SM00382">
    <property type="entry name" value="AAA"/>
    <property type="match status" value="1"/>
</dbReference>
<dbReference type="RefSeq" id="WP_386055537.1">
    <property type="nucleotide sequence ID" value="NZ_JBHTKL010000001.1"/>
</dbReference>
<dbReference type="Gene3D" id="3.40.50.300">
    <property type="entry name" value="P-loop containing nucleotide triphosphate hydrolases"/>
    <property type="match status" value="1"/>
</dbReference>
<comment type="caution">
    <text evidence="4">The sequence shown here is derived from an EMBL/GenBank/DDBJ whole genome shotgun (WGS) entry which is preliminary data.</text>
</comment>
<dbReference type="PROSITE" id="PS00211">
    <property type="entry name" value="ABC_TRANSPORTER_1"/>
    <property type="match status" value="1"/>
</dbReference>
<reference evidence="5" key="1">
    <citation type="journal article" date="2019" name="Int. J. Syst. Evol. Microbiol.">
        <title>The Global Catalogue of Microorganisms (GCM) 10K type strain sequencing project: providing services to taxonomists for standard genome sequencing and annotation.</title>
        <authorList>
            <consortium name="The Broad Institute Genomics Platform"/>
            <consortium name="The Broad Institute Genome Sequencing Center for Infectious Disease"/>
            <person name="Wu L."/>
            <person name="Ma J."/>
        </authorList>
    </citation>
    <scope>NUCLEOTIDE SEQUENCE [LARGE SCALE GENOMIC DNA]</scope>
    <source>
        <strain evidence="5">CCUG 56607</strain>
    </source>
</reference>
<keyword evidence="5" id="KW-1185">Reference proteome</keyword>
<dbReference type="InterPro" id="IPR027417">
    <property type="entry name" value="P-loop_NTPase"/>
</dbReference>
<organism evidence="4 5">
    <name type="scientific">Thalassobacillus hwangdonensis</name>
    <dbReference type="NCBI Taxonomy" id="546108"/>
    <lineage>
        <taxon>Bacteria</taxon>
        <taxon>Bacillati</taxon>
        <taxon>Bacillota</taxon>
        <taxon>Bacilli</taxon>
        <taxon>Bacillales</taxon>
        <taxon>Bacillaceae</taxon>
        <taxon>Thalassobacillus</taxon>
    </lineage>
</organism>
<dbReference type="InterPro" id="IPR003593">
    <property type="entry name" value="AAA+_ATPase"/>
</dbReference>
<dbReference type="SUPFAM" id="SSF52540">
    <property type="entry name" value="P-loop containing nucleoside triphosphate hydrolases"/>
    <property type="match status" value="1"/>
</dbReference>
<feature type="domain" description="ABC transporter" evidence="3">
    <location>
        <begin position="4"/>
        <end position="232"/>
    </location>
</feature>
<dbReference type="InterPro" id="IPR017871">
    <property type="entry name" value="ABC_transporter-like_CS"/>
</dbReference>
<protein>
    <submittedName>
        <fullName evidence="4">ABC transporter ATP-binding protein</fullName>
    </submittedName>
</protein>
<dbReference type="Pfam" id="PF00005">
    <property type="entry name" value="ABC_tran"/>
    <property type="match status" value="1"/>
</dbReference>
<dbReference type="CDD" id="cd03230">
    <property type="entry name" value="ABC_DR_subfamily_A"/>
    <property type="match status" value="1"/>
</dbReference>
<proteinExistence type="predicted"/>
<evidence type="ECO:0000313" key="5">
    <source>
        <dbReference type="Proteomes" id="UP001596990"/>
    </source>
</evidence>
<keyword evidence="1" id="KW-0547">Nucleotide-binding</keyword>
<dbReference type="PANTHER" id="PTHR43582">
    <property type="entry name" value="LINEARMYCIN RESISTANCE ATP-BINDING PROTEIN LNRL"/>
    <property type="match status" value="1"/>
</dbReference>
<evidence type="ECO:0000259" key="3">
    <source>
        <dbReference type="PROSITE" id="PS50893"/>
    </source>
</evidence>
<evidence type="ECO:0000256" key="2">
    <source>
        <dbReference type="ARBA" id="ARBA00022840"/>
    </source>
</evidence>
<dbReference type="PANTHER" id="PTHR43582:SF2">
    <property type="entry name" value="LINEARMYCIN RESISTANCE ATP-BINDING PROTEIN LNRL"/>
    <property type="match status" value="1"/>
</dbReference>
<sequence length="247" mass="28360">MKLLIAQQIQKKYKQKIIVDKVSFKVNEGECVGIIGPNGAGKSTLLKMLATVEKPSQGTLRFHELGYDGNIKKIRKKVGYIPQDIALFEELTVKQQIQSWSRLSQGKIDKRHVDDMIEILRLNEVMKKRTSDLSGGWKRKLNLCIGILHKPELCLLDEPTAGIDIAARKEIMDWLKRLQQQGMTLMFISHDWHELRALSDRLLIVDQGRLLFDGTIDEMKFMKYDDGSRDLSNIVQAGLEYEHGWGR</sequence>
<accession>A0ABW3KVG1</accession>
<dbReference type="GO" id="GO:0005524">
    <property type="term" value="F:ATP binding"/>
    <property type="evidence" value="ECO:0007669"/>
    <property type="project" value="UniProtKB-KW"/>
</dbReference>
<dbReference type="EMBL" id="JBHTKL010000001">
    <property type="protein sequence ID" value="MFD1017640.1"/>
    <property type="molecule type" value="Genomic_DNA"/>
</dbReference>
<dbReference type="Proteomes" id="UP001596990">
    <property type="component" value="Unassembled WGS sequence"/>
</dbReference>
<evidence type="ECO:0000256" key="1">
    <source>
        <dbReference type="ARBA" id="ARBA00022741"/>
    </source>
</evidence>
<name>A0ABW3KVG1_9BACI</name>
<dbReference type="PROSITE" id="PS50893">
    <property type="entry name" value="ABC_TRANSPORTER_2"/>
    <property type="match status" value="1"/>
</dbReference>
<gene>
    <name evidence="4" type="ORF">ACFQ2J_00400</name>
</gene>
<evidence type="ECO:0000313" key="4">
    <source>
        <dbReference type="EMBL" id="MFD1017640.1"/>
    </source>
</evidence>
<keyword evidence="2 4" id="KW-0067">ATP-binding</keyword>